<evidence type="ECO:0000259" key="1">
    <source>
        <dbReference type="Pfam" id="PF01575"/>
    </source>
</evidence>
<reference evidence="3" key="1">
    <citation type="submission" date="2017-04" db="EMBL/GenBank/DDBJ databases">
        <authorList>
            <person name="Varghese N."/>
            <person name="Submissions S."/>
        </authorList>
    </citation>
    <scope>NUCLEOTIDE SEQUENCE [LARGE SCALE GENOMIC DNA]</scope>
    <source>
        <strain evidence="3">RKEM611</strain>
    </source>
</reference>
<dbReference type="InterPro" id="IPR002539">
    <property type="entry name" value="MaoC-like_dom"/>
</dbReference>
<keyword evidence="3" id="KW-1185">Reference proteome</keyword>
<accession>A0A1Y6CNR1</accession>
<dbReference type="OrthoDB" id="9774179at2"/>
<protein>
    <submittedName>
        <fullName evidence="2">MaoC like domain-containing protein</fullName>
    </submittedName>
</protein>
<dbReference type="SUPFAM" id="SSF54637">
    <property type="entry name" value="Thioesterase/thiol ester dehydrase-isomerase"/>
    <property type="match status" value="1"/>
</dbReference>
<dbReference type="PANTHER" id="PTHR43841">
    <property type="entry name" value="3-HYDROXYACYL-THIOESTER DEHYDRATASE HTDX-RELATED"/>
    <property type="match status" value="1"/>
</dbReference>
<sequence>MNHLAVEIQSLPNPLPFYYKAVFSSKRFREGDAFPELACQWKDFKFDLKRLNKYRQICQIDDNGYVPILYPHSFLGPLHLQIMTHDTFPLKLLGSVHHRNHIVQYRPLKVETNYGAKLRLGEHRRRPQGMEFDLITDIEDDRGVAWSSVSTFLVRKKFSSEDPGSPLAEMIKNLEHAGVEALRFTVPSHAGKSFGLITKDINPIHMSAVMAKVFGFKRDLAHGMWALARGTAPLMLHINASEPIRFDVAFKGPVYMKDQVRVLTAGQDKGHFEFYSGKNDRPSIVGQIKNVSERESVS</sequence>
<dbReference type="PANTHER" id="PTHR43841:SF3">
    <property type="entry name" value="(3R)-HYDROXYACYL-ACP DEHYDRATASE SUBUNIT HADB"/>
    <property type="match status" value="1"/>
</dbReference>
<dbReference type="AlphaFoldDB" id="A0A1Y6CNR1"/>
<feature type="domain" description="MaoC-like" evidence="1">
    <location>
        <begin position="193"/>
        <end position="269"/>
    </location>
</feature>
<dbReference type="EMBL" id="FWZT01000032">
    <property type="protein sequence ID" value="SMF78047.1"/>
    <property type="molecule type" value="Genomic_DNA"/>
</dbReference>
<dbReference type="STRING" id="1513793.SAMN06296036_13217"/>
<name>A0A1Y6CNR1_9BACT</name>
<evidence type="ECO:0000313" key="3">
    <source>
        <dbReference type="Proteomes" id="UP000192907"/>
    </source>
</evidence>
<organism evidence="2 3">
    <name type="scientific">Pseudobacteriovorax antillogorgiicola</name>
    <dbReference type="NCBI Taxonomy" id="1513793"/>
    <lineage>
        <taxon>Bacteria</taxon>
        <taxon>Pseudomonadati</taxon>
        <taxon>Bdellovibrionota</taxon>
        <taxon>Oligoflexia</taxon>
        <taxon>Oligoflexales</taxon>
        <taxon>Pseudobacteriovoracaceae</taxon>
        <taxon>Pseudobacteriovorax</taxon>
    </lineage>
</organism>
<dbReference type="Gene3D" id="3.10.129.10">
    <property type="entry name" value="Hotdog Thioesterase"/>
    <property type="match status" value="1"/>
</dbReference>
<dbReference type="Pfam" id="PF01575">
    <property type="entry name" value="MaoC_dehydratas"/>
    <property type="match status" value="1"/>
</dbReference>
<dbReference type="RefSeq" id="WP_132325278.1">
    <property type="nucleotide sequence ID" value="NZ_FWZT01000032.1"/>
</dbReference>
<dbReference type="Proteomes" id="UP000192907">
    <property type="component" value="Unassembled WGS sequence"/>
</dbReference>
<evidence type="ECO:0000313" key="2">
    <source>
        <dbReference type="EMBL" id="SMF78047.1"/>
    </source>
</evidence>
<proteinExistence type="predicted"/>
<gene>
    <name evidence="2" type="ORF">SAMN06296036_13217</name>
</gene>
<dbReference type="InterPro" id="IPR029069">
    <property type="entry name" value="HotDog_dom_sf"/>
</dbReference>